<sequence>MIFIVVKFTIRPEHADQWLDRVADFTEATRAEPGNIFFEWSRSVTDPNQFVVVEAFQDDAAAAHVGAEHFKKFVEWAPDVVATTPDIISVQGVPGEGWSKMGEISPRA</sequence>
<dbReference type="InterPro" id="IPR007138">
    <property type="entry name" value="ABM_dom"/>
</dbReference>
<reference evidence="2 3" key="1">
    <citation type="submission" date="2019-06" db="EMBL/GenBank/DDBJ databases">
        <title>Sequencing the genomes of 1000 actinobacteria strains.</title>
        <authorList>
            <person name="Klenk H.-P."/>
        </authorList>
    </citation>
    <scope>NUCLEOTIDE SEQUENCE [LARGE SCALE GENOMIC DNA]</scope>
    <source>
        <strain evidence="2 3">DSM 45671</strain>
    </source>
</reference>
<keyword evidence="2" id="KW-0560">Oxidoreductase</keyword>
<dbReference type="PANTHER" id="PTHR33336">
    <property type="entry name" value="QUINOL MONOOXYGENASE YGIN-RELATED"/>
    <property type="match status" value="1"/>
</dbReference>
<dbReference type="AlphaFoldDB" id="A0A561SRK5"/>
<dbReference type="OrthoDB" id="8452260at2"/>
<keyword evidence="3" id="KW-1185">Reference proteome</keyword>
<evidence type="ECO:0000313" key="2">
    <source>
        <dbReference type="EMBL" id="TWF77479.1"/>
    </source>
</evidence>
<dbReference type="RefSeq" id="WP_147256652.1">
    <property type="nucleotide sequence ID" value="NZ_VIWU01000001.1"/>
</dbReference>
<comment type="caution">
    <text evidence="2">The sequence shown here is derived from an EMBL/GenBank/DDBJ whole genome shotgun (WGS) entry which is preliminary data.</text>
</comment>
<dbReference type="GO" id="GO:0004497">
    <property type="term" value="F:monooxygenase activity"/>
    <property type="evidence" value="ECO:0007669"/>
    <property type="project" value="UniProtKB-KW"/>
</dbReference>
<dbReference type="EMBL" id="VIWU01000001">
    <property type="protein sequence ID" value="TWF77479.1"/>
    <property type="molecule type" value="Genomic_DNA"/>
</dbReference>
<dbReference type="SUPFAM" id="SSF54909">
    <property type="entry name" value="Dimeric alpha+beta barrel"/>
    <property type="match status" value="1"/>
</dbReference>
<dbReference type="Gene3D" id="3.30.70.100">
    <property type="match status" value="1"/>
</dbReference>
<protein>
    <submittedName>
        <fullName evidence="2">Quinol monooxygenase YgiN</fullName>
    </submittedName>
</protein>
<accession>A0A561SRK5</accession>
<dbReference type="InterPro" id="IPR011008">
    <property type="entry name" value="Dimeric_a/b-barrel"/>
</dbReference>
<evidence type="ECO:0000313" key="3">
    <source>
        <dbReference type="Proteomes" id="UP000321261"/>
    </source>
</evidence>
<organism evidence="2 3">
    <name type="scientific">Pseudonocardia hierapolitana</name>
    <dbReference type="NCBI Taxonomy" id="1128676"/>
    <lineage>
        <taxon>Bacteria</taxon>
        <taxon>Bacillati</taxon>
        <taxon>Actinomycetota</taxon>
        <taxon>Actinomycetes</taxon>
        <taxon>Pseudonocardiales</taxon>
        <taxon>Pseudonocardiaceae</taxon>
        <taxon>Pseudonocardia</taxon>
    </lineage>
</organism>
<dbReference type="PANTHER" id="PTHR33336:SF3">
    <property type="entry name" value="ABM DOMAIN-CONTAINING PROTEIN"/>
    <property type="match status" value="1"/>
</dbReference>
<proteinExistence type="predicted"/>
<dbReference type="Proteomes" id="UP000321261">
    <property type="component" value="Unassembled WGS sequence"/>
</dbReference>
<dbReference type="InterPro" id="IPR050744">
    <property type="entry name" value="AI-2_Isomerase_LsrG"/>
</dbReference>
<feature type="domain" description="ABM" evidence="1">
    <location>
        <begin position="2"/>
        <end position="90"/>
    </location>
</feature>
<name>A0A561SRK5_9PSEU</name>
<evidence type="ECO:0000259" key="1">
    <source>
        <dbReference type="PROSITE" id="PS51725"/>
    </source>
</evidence>
<keyword evidence="2" id="KW-0503">Monooxygenase</keyword>
<dbReference type="PROSITE" id="PS51725">
    <property type="entry name" value="ABM"/>
    <property type="match status" value="1"/>
</dbReference>
<gene>
    <name evidence="2" type="ORF">FHX44_113389</name>
</gene>
<dbReference type="Pfam" id="PF03992">
    <property type="entry name" value="ABM"/>
    <property type="match status" value="1"/>
</dbReference>